<name>A0A0L6VIZ5_9BASI</name>
<feature type="compositionally biased region" description="Basic and acidic residues" evidence="1">
    <location>
        <begin position="1"/>
        <end position="15"/>
    </location>
</feature>
<sequence>MRDSFKNEGIRDQSRKRERIKNAPMTIFPKAPKGLPIDFYDPEGFNERPPAQIRVIANVHSVDFLPSPKDSFRPK</sequence>
<dbReference type="STRING" id="27349.A0A0L6VIZ5"/>
<organism evidence="2 3">
    <name type="scientific">Puccinia sorghi</name>
    <dbReference type="NCBI Taxonomy" id="27349"/>
    <lineage>
        <taxon>Eukaryota</taxon>
        <taxon>Fungi</taxon>
        <taxon>Dikarya</taxon>
        <taxon>Basidiomycota</taxon>
        <taxon>Pucciniomycotina</taxon>
        <taxon>Pucciniomycetes</taxon>
        <taxon>Pucciniales</taxon>
        <taxon>Pucciniaceae</taxon>
        <taxon>Puccinia</taxon>
    </lineage>
</organism>
<reference evidence="2 3" key="1">
    <citation type="submission" date="2015-08" db="EMBL/GenBank/DDBJ databases">
        <title>Next Generation Sequencing and Analysis of the Genome of Puccinia sorghi L Schw, the Causal Agent of Maize Common Rust.</title>
        <authorList>
            <person name="Rochi L."/>
            <person name="Burguener G."/>
            <person name="Darino M."/>
            <person name="Turjanski A."/>
            <person name="Kreff E."/>
            <person name="Dieguez M.J."/>
            <person name="Sacco F."/>
        </authorList>
    </citation>
    <scope>NUCLEOTIDE SEQUENCE [LARGE SCALE GENOMIC DNA]</scope>
    <source>
        <strain evidence="2 3">RO10H11247</strain>
    </source>
</reference>
<dbReference type="OrthoDB" id="10442209at2759"/>
<dbReference type="EMBL" id="LAVV01005673">
    <property type="protein sequence ID" value="KNZ60723.1"/>
    <property type="molecule type" value="Genomic_DNA"/>
</dbReference>
<comment type="caution">
    <text evidence="2">The sequence shown here is derived from an EMBL/GenBank/DDBJ whole genome shotgun (WGS) entry which is preliminary data.</text>
</comment>
<accession>A0A0L6VIZ5</accession>
<keyword evidence="3" id="KW-1185">Reference proteome</keyword>
<evidence type="ECO:0000313" key="2">
    <source>
        <dbReference type="EMBL" id="KNZ60723.1"/>
    </source>
</evidence>
<proteinExistence type="predicted"/>
<dbReference type="VEuPathDB" id="FungiDB:VP01_15107g1"/>
<gene>
    <name evidence="2" type="ORF">VP01_15107g1</name>
</gene>
<evidence type="ECO:0000313" key="3">
    <source>
        <dbReference type="Proteomes" id="UP000037035"/>
    </source>
</evidence>
<feature type="region of interest" description="Disordered" evidence="1">
    <location>
        <begin position="1"/>
        <end position="21"/>
    </location>
</feature>
<evidence type="ECO:0000256" key="1">
    <source>
        <dbReference type="SAM" id="MobiDB-lite"/>
    </source>
</evidence>
<protein>
    <submittedName>
        <fullName evidence="2">Uncharacterized protein</fullName>
    </submittedName>
</protein>
<dbReference type="AlphaFoldDB" id="A0A0L6VIZ5"/>
<dbReference type="Proteomes" id="UP000037035">
    <property type="component" value="Unassembled WGS sequence"/>
</dbReference>